<dbReference type="GO" id="GO:0005634">
    <property type="term" value="C:nucleus"/>
    <property type="evidence" value="ECO:0007669"/>
    <property type="project" value="UniProtKB-SubCell"/>
</dbReference>
<evidence type="ECO:0000256" key="2">
    <source>
        <dbReference type="ARBA" id="ARBA00023242"/>
    </source>
</evidence>
<comment type="subcellular location">
    <subcellularLocation>
        <location evidence="1 3">Nucleus</location>
    </subcellularLocation>
</comment>
<evidence type="ECO:0000313" key="7">
    <source>
        <dbReference type="Proteomes" id="UP000188354"/>
    </source>
</evidence>
<feature type="transmembrane region" description="Helical" evidence="4">
    <location>
        <begin position="20"/>
        <end position="43"/>
    </location>
</feature>
<dbReference type="Proteomes" id="UP000188354">
    <property type="component" value="Unassembled WGS sequence"/>
</dbReference>
<gene>
    <name evidence="6" type="ORF">TanjilG_25082</name>
</gene>
<sequence>MLETIKTVELLQFVSWESLLGILLSLRICYILLLTAVMLSCIIRKEEDTQVGVQPCEIDIWLHLVNVYPHFSTPNTRFDKRVRYASRKERVDVRRRVKGRFVKVGDAYDYDPMGPTRSY</sequence>
<keyword evidence="4" id="KW-0812">Transmembrane</keyword>
<dbReference type="Pfam" id="PF06203">
    <property type="entry name" value="CCT"/>
    <property type="match status" value="1"/>
</dbReference>
<evidence type="ECO:0000259" key="5">
    <source>
        <dbReference type="PROSITE" id="PS51017"/>
    </source>
</evidence>
<feature type="domain" description="CCT" evidence="5">
    <location>
        <begin position="62"/>
        <end position="104"/>
    </location>
</feature>
<dbReference type="InterPro" id="IPR010402">
    <property type="entry name" value="CCT_domain"/>
</dbReference>
<evidence type="ECO:0000256" key="1">
    <source>
        <dbReference type="ARBA" id="ARBA00004123"/>
    </source>
</evidence>
<organism evidence="6 7">
    <name type="scientific">Lupinus angustifolius</name>
    <name type="common">Narrow-leaved blue lupine</name>
    <dbReference type="NCBI Taxonomy" id="3871"/>
    <lineage>
        <taxon>Eukaryota</taxon>
        <taxon>Viridiplantae</taxon>
        <taxon>Streptophyta</taxon>
        <taxon>Embryophyta</taxon>
        <taxon>Tracheophyta</taxon>
        <taxon>Spermatophyta</taxon>
        <taxon>Magnoliopsida</taxon>
        <taxon>eudicotyledons</taxon>
        <taxon>Gunneridae</taxon>
        <taxon>Pentapetalae</taxon>
        <taxon>rosids</taxon>
        <taxon>fabids</taxon>
        <taxon>Fabales</taxon>
        <taxon>Fabaceae</taxon>
        <taxon>Papilionoideae</taxon>
        <taxon>50 kb inversion clade</taxon>
        <taxon>genistoids sensu lato</taxon>
        <taxon>core genistoids</taxon>
        <taxon>Genisteae</taxon>
        <taxon>Lupinus</taxon>
    </lineage>
</organism>
<name>A0A394DC48_LUPAN</name>
<dbReference type="AlphaFoldDB" id="A0A394DC48"/>
<keyword evidence="4" id="KW-0472">Membrane</keyword>
<evidence type="ECO:0000256" key="3">
    <source>
        <dbReference type="PROSITE-ProRule" id="PRU00357"/>
    </source>
</evidence>
<proteinExistence type="predicted"/>
<keyword evidence="2 3" id="KW-0539">Nucleus</keyword>
<dbReference type="Gramene" id="OIW20910">
    <property type="protein sequence ID" value="OIW20910"/>
    <property type="gene ID" value="TanjilG_25082"/>
</dbReference>
<keyword evidence="7" id="KW-1185">Reference proteome</keyword>
<accession>A0A394DC48</accession>
<reference evidence="6 7" key="1">
    <citation type="journal article" date="2017" name="Plant Biotechnol. J.">
        <title>A comprehensive draft genome sequence for lupin (Lupinus angustifolius), an emerging health food: insights into plant-microbe interactions and legume evolution.</title>
        <authorList>
            <person name="Hane J.K."/>
            <person name="Ming Y."/>
            <person name="Kamphuis L.G."/>
            <person name="Nelson M.N."/>
            <person name="Garg G."/>
            <person name="Atkins C.A."/>
            <person name="Bayer P.E."/>
            <person name="Bravo A."/>
            <person name="Bringans S."/>
            <person name="Cannon S."/>
            <person name="Edwards D."/>
            <person name="Foley R."/>
            <person name="Gao L.L."/>
            <person name="Harrison M.J."/>
            <person name="Huang W."/>
            <person name="Hurgobin B."/>
            <person name="Li S."/>
            <person name="Liu C.W."/>
            <person name="McGrath A."/>
            <person name="Morahan G."/>
            <person name="Murray J."/>
            <person name="Weller J."/>
            <person name="Jian J."/>
            <person name="Singh K.B."/>
        </authorList>
    </citation>
    <scope>NUCLEOTIDE SEQUENCE [LARGE SCALE GENOMIC DNA]</scope>
    <source>
        <strain evidence="7">cv. Tanjil</strain>
        <tissue evidence="6">Whole plant</tissue>
    </source>
</reference>
<dbReference type="STRING" id="3871.A0A394DC48"/>
<keyword evidence="4" id="KW-1133">Transmembrane helix</keyword>
<dbReference type="PROSITE" id="PS51017">
    <property type="entry name" value="CCT"/>
    <property type="match status" value="1"/>
</dbReference>
<protein>
    <recommendedName>
        <fullName evidence="5">CCT domain-containing protein</fullName>
    </recommendedName>
</protein>
<evidence type="ECO:0000256" key="4">
    <source>
        <dbReference type="SAM" id="Phobius"/>
    </source>
</evidence>
<dbReference type="EMBL" id="MLAU01016148">
    <property type="protein sequence ID" value="OIW20910.1"/>
    <property type="molecule type" value="Genomic_DNA"/>
</dbReference>
<evidence type="ECO:0000313" key="6">
    <source>
        <dbReference type="EMBL" id="OIW20910.1"/>
    </source>
</evidence>
<comment type="caution">
    <text evidence="6">The sequence shown here is derived from an EMBL/GenBank/DDBJ whole genome shotgun (WGS) entry which is preliminary data.</text>
</comment>